<feature type="domain" description="Protein kinase" evidence="7">
    <location>
        <begin position="2661"/>
        <end position="3025"/>
    </location>
</feature>
<dbReference type="InterPro" id="IPR011050">
    <property type="entry name" value="Pectin_lyase_fold/virulence"/>
</dbReference>
<dbReference type="InterPro" id="IPR051681">
    <property type="entry name" value="Ser/Thr_Kinases-Pseudokinases"/>
</dbReference>
<feature type="region of interest" description="Disordered" evidence="5">
    <location>
        <begin position="2808"/>
        <end position="2828"/>
    </location>
</feature>
<dbReference type="SUPFAM" id="SSF56112">
    <property type="entry name" value="Protein kinase-like (PK-like)"/>
    <property type="match status" value="1"/>
</dbReference>
<accession>A0ABQ9XWD6</accession>
<evidence type="ECO:0000256" key="5">
    <source>
        <dbReference type="SAM" id="MobiDB-lite"/>
    </source>
</evidence>
<gene>
    <name evidence="8" type="ORF">BLNAU_9325</name>
</gene>
<evidence type="ECO:0000256" key="1">
    <source>
        <dbReference type="ARBA" id="ARBA00022679"/>
    </source>
</evidence>
<keyword evidence="6" id="KW-1133">Transmembrane helix</keyword>
<sequence length="3037" mass="324897">MHNSTVFFRRISFHLSHVEEELNPDSPNSDLDTPISCATIADGSLTAENCTFRFKGTSNMFILSSPVSDRSRTQNVILLNKCVFKPIGVRMVPLCRTEQGTRTAVDIDITIGGSVLENMAVDSSSGIAACASDNCADCLSTTLSSVCLRNLTGGTGVDASVRRVGSLSSRVIGCGLDGVENGLCGTVTAPFCGLHSFLSLNSSYSNFTNEVHDPNNFIHVDQTYDVNIGQDRFNKVTGASPVRFIGCVITSVNPTQGLNFIALINQTSSIEIRRCTFRVTTTPSVFVRLLRAEPEVGSFPTVIVDTLKCEYSSKDTAINTDTIFHLSKSLTLHVTASNFTSTAGHTATRPFSLVSSTFLVNLYGCVFSDTWVSGSGGIMSSSHSGELIMSDCLLTNNEVNDTGGCVHCARQCMTFHRCVFDHNKARRGGVLSSGILTLTVWEDTHFEANEATEGQHFSGNDLYSYLNTNHYLPQLMVGCTSTSAAPKISYYENAIKNGQHPDSEILLPNPNTKTDYEKRMGVDALGSGSSCTETQPCSTINTAMSLLQALPKRNLIVVGTGAYNEAERTVGTSVEIVGNGWVKDSSFYTTLTSGGMKVGENGNLTLRSMTLVPTSTSTTLAAMDADGTLRLSFIRMEDINAHSVPLVSVSKGQTSLFRCWVNRVTLTSTALVVVSGSASLNVDGSYFMLVNRSSGQGASCIESTSSGEVRMDTSDYGNCSSSGSAGAVALSGKEGAGSVSLRVVYFFNNKAATSSKTDNDNSLFAHDLVIAGFAPTAVSINVVSSISPQISFLNLGQATRLSPVTDYGYSSDGVDFPLAGKYYQSIPTEQFSSIRTMTEQTFKFCARVAPVMNTLRVPIEQLVAENVNVTWRYGTVYTTEASSTIVTAKENSCFILSEGTLELAVHPLITPFVVEHQTGLFQLSAEKITFTSPPTTLSVPLFSVSAGVLQLYKCVLPTDLSFSYCSMVEGTGGRILLDSTAFTRVSSTGNGSVVHSAGTTVTSDSSTFAGCKARNGGAIWFEASDETSLIVTHPPTSAFATTFLDCQADEKGGAVCVEGTTTLASPIQFFSTSVDHARFSGSVSGGIGKDVFVGQSVFGSKPASEIGSFGGGSYSDWFHVEIEGRGDDEELEVLGLLVPHPIVSVNGSVQELTTGKSGTDNEACKWTSSFCATLGYGITKLRSKHGTQNIELNAQYVWNMTYTELPMSVTDQNVKLTGTTATEQSDATQSRTIVKMDEASTEGTPLFTVTNQAIFTVSNIDFVLRAQNGLFASDDTAIALTIVDCKITAESGTASSQHVVSVRGGSVWLEEIEFNTTSSSSSSFSCPIISVDSESTTVTLKDVCFNNIDFSTSSSLVHLITAAPITMTAVTFEGCVSTTADAHFVVVEGRDFVNQIVASSWEGTFDTTTPLANLWGEDSLLAQSPEWNETSLLYYLYQPITHIILNKDASNSSNHPNCGSVKFSCISLKSAMESLRESIRIVSMETEETLVDTLVVNTSCTFTSSTALRQVLMMSGAGMVEVNQLGITLTLQRLTISCDASSTVSTLFLPETVTSLVNIAASGSVSLTSSSISNAIFTHPTLGSAVIVQKGGNCALDKDSSILNIVSNAKGSFVLMFGDSFESIAKSALMTKLQPTLTSSGFFTVEQRNRLAGSVNALVDVIIAEWYPSVSGTQHVREEGVDHAKGGHKALPQLTITSALSRLGGDGTVLLDSDIFLAEKFTPPAAFISITSTHTENSGKEVKVENGGQISVTQGHLTLSTLSFSTTVQASSFITLSSTGSLTIAGCLFSGFSSASSGSVLSASIDASNSLSITDTEFSNCQSDVDGGVIVLTCSVTTSPNQIMMKGSFSSCSCGVGKQGDWVLMTAPTLSDRIVPSNWANFPSSFGTQNENRMWGRDTTLSDTPFASSTLLVYLLETKQGTIFVNSGGLDTIGCGTAEWPCRTLTESQSHLLNGSSSELVLQDASELVSLISNKWNELVVSGDSDDLKEVAVSSLGHISVPMHVLSLSFLDLTTTHPLFDGSLISISEKGSVCVDSCSFSSFKTSGSGSVVSGSLHASSHLRLTNTNVTDCSSGGDGGVIFVSCAESLPSSSLVIDCSFSSSCKCGEGREGGWVFLEGYRFEDLISAPNWETSYSGLDSPENDSLLWGRDESEPPASLFHSLSLLYYLVEYRAPTIFVGAAGRDSNGCGQELKPCRRLERGHSHLEGTGRLEVILVGSTSLSGRVEFDRNNLEMGSQVGRETITVSGDGCFMDGDLLGTHILTLSQLTFNLNDAKCTALFTTGVGQLILKSVSFAKAGSFDLELINLVGGEVIVERTTFSDATFLRAPFVFSAFTLVEFEKVNFENCSGSVFVEAKGNGETSKLTMNSCHFSGNLESAERTRNSEEICSWTTGMVRLTNVSATLRSVELSNGVEGGLLQEGGLVSMTNMTFSDNIPALSDFTSIRHNIVCSGKGTLITHLDSKSGKDQWIGGSDCTFKNGTEALLSPFFVPTLDASKSISTVEKKKTFSISVVGGTLIPCGLFLEVFEDTTSPTSNTTPSSFPVPLTEATVTSFSETLVKLDVKQSVLEEALNSTFKWSGRLLSGNGARSSEHFLIKISQADQKKAQLGKVVSIVIPIVASVIGLLLILLVILLLCRRRQKKTKQQLASQKELDQIQVDVDPIKLEGENGMDLNFTNNLIRAEKQTTLTGVETISEDTAVNQPQRSEQTHPLLPVPGVARMVEAVRCQGDLETCRINRADTLYERLHVTRKGVEKQVVMVELARALREVGKRFGEADVLTHLSSRWVMFDADGRMCVQLKRDAVAPSTHATSSTQQTQQTSQAQTLHTPQPAFATHSQNQDTLSAEKTNDRPRESFFRSAELNEGQRSEHWLTDTNNTHSSSGASSSNQAQMANIALRHSFTQPIAQSSLDMSTSQAGGRAETVFEGLRWQAPEVVQKSVGVDREKAAVFSLGLILWEIEAELVPFGEMDAVNAARQNETGSLPRMNVIADSKIREVVSQCLQLDPSSRPSLSSLLSNLSELHFSSSVDQKKGGYL</sequence>
<dbReference type="InterPro" id="IPR000719">
    <property type="entry name" value="Prot_kinase_dom"/>
</dbReference>
<dbReference type="PROSITE" id="PS50011">
    <property type="entry name" value="PROTEIN_KINASE_DOM"/>
    <property type="match status" value="1"/>
</dbReference>
<dbReference type="EMBL" id="JARBJD010000063">
    <property type="protein sequence ID" value="KAK2955789.1"/>
    <property type="molecule type" value="Genomic_DNA"/>
</dbReference>
<dbReference type="InterPro" id="IPR001245">
    <property type="entry name" value="Ser-Thr/Tyr_kinase_cat_dom"/>
</dbReference>
<evidence type="ECO:0000256" key="2">
    <source>
        <dbReference type="ARBA" id="ARBA00022741"/>
    </source>
</evidence>
<dbReference type="Proteomes" id="UP001281761">
    <property type="component" value="Unassembled WGS sequence"/>
</dbReference>
<proteinExistence type="predicted"/>
<dbReference type="Gene3D" id="1.10.510.10">
    <property type="entry name" value="Transferase(Phosphotransferase) domain 1"/>
    <property type="match status" value="1"/>
</dbReference>
<evidence type="ECO:0000313" key="8">
    <source>
        <dbReference type="EMBL" id="KAK2955789.1"/>
    </source>
</evidence>
<dbReference type="SUPFAM" id="SSF51126">
    <property type="entry name" value="Pectin lyase-like"/>
    <property type="match status" value="1"/>
</dbReference>
<feature type="region of interest" description="Disordered" evidence="5">
    <location>
        <begin position="2835"/>
        <end position="2854"/>
    </location>
</feature>
<dbReference type="PANTHER" id="PTHR44329">
    <property type="entry name" value="SERINE/THREONINE-PROTEIN KINASE TNNI3K-RELATED"/>
    <property type="match status" value="1"/>
</dbReference>
<protein>
    <recommendedName>
        <fullName evidence="7">Protein kinase domain-containing protein</fullName>
    </recommendedName>
</protein>
<keyword evidence="6" id="KW-0812">Transmembrane</keyword>
<dbReference type="Pfam" id="PF07714">
    <property type="entry name" value="PK_Tyr_Ser-Thr"/>
    <property type="match status" value="1"/>
</dbReference>
<evidence type="ECO:0000256" key="4">
    <source>
        <dbReference type="ARBA" id="ARBA00022840"/>
    </source>
</evidence>
<feature type="region of interest" description="Disordered" evidence="5">
    <location>
        <begin position="2861"/>
        <end position="2889"/>
    </location>
</feature>
<keyword evidence="4" id="KW-0067">ATP-binding</keyword>
<comment type="caution">
    <text evidence="8">The sequence shown here is derived from an EMBL/GenBank/DDBJ whole genome shotgun (WGS) entry which is preliminary data.</text>
</comment>
<keyword evidence="3" id="KW-0418">Kinase</keyword>
<organism evidence="8 9">
    <name type="scientific">Blattamonas nauphoetae</name>
    <dbReference type="NCBI Taxonomy" id="2049346"/>
    <lineage>
        <taxon>Eukaryota</taxon>
        <taxon>Metamonada</taxon>
        <taxon>Preaxostyla</taxon>
        <taxon>Oxymonadida</taxon>
        <taxon>Blattamonas</taxon>
    </lineage>
</organism>
<keyword evidence="6" id="KW-0472">Membrane</keyword>
<feature type="compositionally biased region" description="Low complexity" evidence="5">
    <location>
        <begin position="2808"/>
        <end position="2826"/>
    </location>
</feature>
<keyword evidence="9" id="KW-1185">Reference proteome</keyword>
<keyword evidence="1" id="KW-0808">Transferase</keyword>
<dbReference type="PANTHER" id="PTHR44329:SF288">
    <property type="entry name" value="MITOGEN-ACTIVATED PROTEIN KINASE KINASE KINASE 20"/>
    <property type="match status" value="1"/>
</dbReference>
<dbReference type="InterPro" id="IPR011009">
    <property type="entry name" value="Kinase-like_dom_sf"/>
</dbReference>
<reference evidence="8 9" key="1">
    <citation type="journal article" date="2022" name="bioRxiv">
        <title>Genomics of Preaxostyla Flagellates Illuminates Evolutionary Transitions and the Path Towards Mitochondrial Loss.</title>
        <authorList>
            <person name="Novak L.V.F."/>
            <person name="Treitli S.C."/>
            <person name="Pyrih J."/>
            <person name="Halakuc P."/>
            <person name="Pipaliya S.V."/>
            <person name="Vacek V."/>
            <person name="Brzon O."/>
            <person name="Soukal P."/>
            <person name="Eme L."/>
            <person name="Dacks J.B."/>
            <person name="Karnkowska A."/>
            <person name="Elias M."/>
            <person name="Hampl V."/>
        </authorList>
    </citation>
    <scope>NUCLEOTIDE SEQUENCE [LARGE SCALE GENOMIC DNA]</scope>
    <source>
        <strain evidence="8">NAU3</strain>
        <tissue evidence="8">Gut</tissue>
    </source>
</reference>
<keyword evidence="2" id="KW-0547">Nucleotide-binding</keyword>
<feature type="compositionally biased region" description="Low complexity" evidence="5">
    <location>
        <begin position="2877"/>
        <end position="2889"/>
    </location>
</feature>
<name>A0ABQ9XWD6_9EUKA</name>
<evidence type="ECO:0000256" key="3">
    <source>
        <dbReference type="ARBA" id="ARBA00022777"/>
    </source>
</evidence>
<evidence type="ECO:0000259" key="7">
    <source>
        <dbReference type="PROSITE" id="PS50011"/>
    </source>
</evidence>
<evidence type="ECO:0000313" key="9">
    <source>
        <dbReference type="Proteomes" id="UP001281761"/>
    </source>
</evidence>
<feature type="compositionally biased region" description="Polar residues" evidence="5">
    <location>
        <begin position="2836"/>
        <end position="2847"/>
    </location>
</feature>
<feature type="transmembrane region" description="Helical" evidence="6">
    <location>
        <begin position="2615"/>
        <end position="2637"/>
    </location>
</feature>
<evidence type="ECO:0000256" key="6">
    <source>
        <dbReference type="SAM" id="Phobius"/>
    </source>
</evidence>